<dbReference type="AlphaFoldDB" id="A0A1H9S1L6"/>
<dbReference type="Proteomes" id="UP000182584">
    <property type="component" value="Unassembled WGS sequence"/>
</dbReference>
<protein>
    <recommendedName>
        <fullName evidence="2">histidine kinase</fullName>
        <ecNumber evidence="2">2.7.13.3</ecNumber>
    </recommendedName>
</protein>
<dbReference type="InterPro" id="IPR002545">
    <property type="entry name" value="CheW-lke_dom"/>
</dbReference>
<dbReference type="GO" id="GO:0006935">
    <property type="term" value="P:chemotaxis"/>
    <property type="evidence" value="ECO:0007669"/>
    <property type="project" value="InterPro"/>
</dbReference>
<dbReference type="PANTHER" id="PTHR43395:SF1">
    <property type="entry name" value="CHEMOTAXIS PROTEIN CHEA"/>
    <property type="match status" value="1"/>
</dbReference>
<evidence type="ECO:0000313" key="5">
    <source>
        <dbReference type="Proteomes" id="UP000182584"/>
    </source>
</evidence>
<accession>A0A1H9S1L6</accession>
<reference evidence="4 5" key="1">
    <citation type="submission" date="2016-10" db="EMBL/GenBank/DDBJ databases">
        <authorList>
            <person name="de Groot N.N."/>
        </authorList>
    </citation>
    <scope>NUCLEOTIDE SEQUENCE [LARGE SCALE GENOMIC DNA]</scope>
    <source>
        <strain evidence="4 5">AR40</strain>
    </source>
</reference>
<sequence length="144" mass="15807">MELSEIMINRKAEDAGDQAIIAQISDEIFAIDLSSILSIENIDISEISTVDQEPVISLREMVIPLVYLDKLFDIQTSDNEKSNIIVVVCKHDDKCFGLVVDSLVGQKEIINKSLGILGDNEFFSGASIFEDKLALVLDVGSFVA</sequence>
<dbReference type="GO" id="GO:0007165">
    <property type="term" value="P:signal transduction"/>
    <property type="evidence" value="ECO:0007669"/>
    <property type="project" value="InterPro"/>
</dbReference>
<dbReference type="GO" id="GO:0004673">
    <property type="term" value="F:protein histidine kinase activity"/>
    <property type="evidence" value="ECO:0007669"/>
    <property type="project" value="UniProtKB-EC"/>
</dbReference>
<evidence type="ECO:0000256" key="2">
    <source>
        <dbReference type="ARBA" id="ARBA00012438"/>
    </source>
</evidence>
<dbReference type="EMBL" id="FOGJ01000011">
    <property type="protein sequence ID" value="SER78253.1"/>
    <property type="molecule type" value="Genomic_DNA"/>
</dbReference>
<dbReference type="Gene3D" id="2.40.50.180">
    <property type="entry name" value="CheA-289, Domain 4"/>
    <property type="match status" value="1"/>
</dbReference>
<dbReference type="EC" id="2.7.13.3" evidence="2"/>
<proteinExistence type="predicted"/>
<comment type="catalytic activity">
    <reaction evidence="1">
        <text>ATP + protein L-histidine = ADP + protein N-phospho-L-histidine.</text>
        <dbReference type="EC" id="2.7.13.3"/>
    </reaction>
</comment>
<dbReference type="InterPro" id="IPR036061">
    <property type="entry name" value="CheW-like_dom_sf"/>
</dbReference>
<feature type="domain" description="CheW-like" evidence="3">
    <location>
        <begin position="16"/>
        <end position="144"/>
    </location>
</feature>
<dbReference type="OrthoDB" id="2003958at2"/>
<dbReference type="PANTHER" id="PTHR43395">
    <property type="entry name" value="SENSOR HISTIDINE KINASE CHEA"/>
    <property type="match status" value="1"/>
</dbReference>
<dbReference type="InterPro" id="IPR051315">
    <property type="entry name" value="Bact_Chemotaxis_CheA"/>
</dbReference>
<dbReference type="PROSITE" id="PS50851">
    <property type="entry name" value="CHEW"/>
    <property type="match status" value="1"/>
</dbReference>
<evidence type="ECO:0000256" key="1">
    <source>
        <dbReference type="ARBA" id="ARBA00000085"/>
    </source>
</evidence>
<dbReference type="Pfam" id="PF01584">
    <property type="entry name" value="CheW"/>
    <property type="match status" value="1"/>
</dbReference>
<name>A0A1H9S1L6_BUTFI</name>
<dbReference type="SUPFAM" id="SSF50341">
    <property type="entry name" value="CheW-like"/>
    <property type="match status" value="1"/>
</dbReference>
<organism evidence="4 5">
    <name type="scientific">Butyrivibrio fibrisolvens</name>
    <dbReference type="NCBI Taxonomy" id="831"/>
    <lineage>
        <taxon>Bacteria</taxon>
        <taxon>Bacillati</taxon>
        <taxon>Bacillota</taxon>
        <taxon>Clostridia</taxon>
        <taxon>Lachnospirales</taxon>
        <taxon>Lachnospiraceae</taxon>
        <taxon>Butyrivibrio</taxon>
    </lineage>
</organism>
<evidence type="ECO:0000313" key="4">
    <source>
        <dbReference type="EMBL" id="SER78253.1"/>
    </source>
</evidence>
<gene>
    <name evidence="4" type="ORF">SAMN04487884_11119</name>
</gene>
<dbReference type="SMART" id="SM00260">
    <property type="entry name" value="CheW"/>
    <property type="match status" value="1"/>
</dbReference>
<evidence type="ECO:0000259" key="3">
    <source>
        <dbReference type="PROSITE" id="PS50851"/>
    </source>
</evidence>